<dbReference type="Pfam" id="PF00034">
    <property type="entry name" value="Cytochrom_C"/>
    <property type="match status" value="1"/>
</dbReference>
<gene>
    <name evidence="13" type="ORF">GNZ13_48070</name>
</gene>
<dbReference type="EMBL" id="WOEZ01000299">
    <property type="protein sequence ID" value="NPT62071.1"/>
    <property type="molecule type" value="Genomic_DNA"/>
</dbReference>
<feature type="binding site" description="covalent" evidence="9">
    <location>
        <position position="81"/>
    </location>
    <ligand>
        <name>heme c</name>
        <dbReference type="ChEBI" id="CHEBI:61717"/>
        <label>1</label>
    </ligand>
</feature>
<dbReference type="InterPro" id="IPR036909">
    <property type="entry name" value="Cyt_c-like_dom_sf"/>
</dbReference>
<accession>A0A972NZH5</accession>
<feature type="binding site" description="axial binding residue" evidence="10">
    <location>
        <position position="82"/>
    </location>
    <ligand>
        <name>heme c</name>
        <dbReference type="ChEBI" id="CHEBI:61717"/>
        <label>1</label>
    </ligand>
    <ligandPart>
        <name>Fe</name>
        <dbReference type="ChEBI" id="CHEBI:18248"/>
    </ligandPart>
</feature>
<comment type="caution">
    <text evidence="13">The sequence shown here is derived from an EMBL/GenBank/DDBJ whole genome shotgun (WGS) entry which is preliminary data.</text>
</comment>
<keyword evidence="8 11" id="KW-0472">Membrane</keyword>
<protein>
    <submittedName>
        <fullName evidence="13">C-type cytochrome</fullName>
    </submittedName>
</protein>
<dbReference type="GO" id="GO:0016614">
    <property type="term" value="F:oxidoreductase activity, acting on CH-OH group of donors"/>
    <property type="evidence" value="ECO:0007669"/>
    <property type="project" value="InterPro"/>
</dbReference>
<keyword evidence="4 10" id="KW-0479">Metal-binding</keyword>
<dbReference type="PANTHER" id="PTHR35008:SF8">
    <property type="entry name" value="ALCOHOL DEHYDROGENASE CYTOCHROME C SUBUNIT"/>
    <property type="match status" value="1"/>
</dbReference>
<keyword evidence="14" id="KW-1185">Reference proteome</keyword>
<feature type="domain" description="Cytochrome c" evidence="12">
    <location>
        <begin position="64"/>
        <end position="167"/>
    </location>
</feature>
<dbReference type="GO" id="GO:0020037">
    <property type="term" value="F:heme binding"/>
    <property type="evidence" value="ECO:0007669"/>
    <property type="project" value="InterPro"/>
</dbReference>
<evidence type="ECO:0000256" key="8">
    <source>
        <dbReference type="ARBA" id="ARBA00023136"/>
    </source>
</evidence>
<evidence type="ECO:0000256" key="1">
    <source>
        <dbReference type="ARBA" id="ARBA00004236"/>
    </source>
</evidence>
<comment type="cofactor">
    <cofactor evidence="9">
        <name>heme c</name>
        <dbReference type="ChEBI" id="CHEBI:61717"/>
    </cofactor>
    <text evidence="9">Binds 3 heme c groups covalently per subunit.</text>
</comment>
<feature type="transmembrane region" description="Helical" evidence="11">
    <location>
        <begin position="7"/>
        <end position="30"/>
    </location>
</feature>
<feature type="binding site" description="covalent" evidence="9">
    <location>
        <position position="358"/>
    </location>
    <ligand>
        <name>heme c</name>
        <dbReference type="ChEBI" id="CHEBI:61717"/>
        <label>3</label>
    </ligand>
</feature>
<evidence type="ECO:0000256" key="2">
    <source>
        <dbReference type="ARBA" id="ARBA00022475"/>
    </source>
</evidence>
<name>A0A972NZH5_9BURK</name>
<evidence type="ECO:0000256" key="10">
    <source>
        <dbReference type="PIRSR" id="PIRSR000018-51"/>
    </source>
</evidence>
<dbReference type="InterPro" id="IPR009056">
    <property type="entry name" value="Cyt_c-like_dom"/>
</dbReference>
<feature type="binding site" description="axial binding residue" evidence="10">
    <location>
        <position position="362"/>
    </location>
    <ligand>
        <name>heme c</name>
        <dbReference type="ChEBI" id="CHEBI:61717"/>
        <label>3</label>
    </ligand>
    <ligandPart>
        <name>Fe</name>
        <dbReference type="ChEBI" id="CHEBI:18248"/>
    </ligandPart>
</feature>
<keyword evidence="11" id="KW-1133">Transmembrane helix</keyword>
<feature type="domain" description="Cytochrome c" evidence="12">
    <location>
        <begin position="345"/>
        <end position="432"/>
    </location>
</feature>
<evidence type="ECO:0000256" key="6">
    <source>
        <dbReference type="ARBA" id="ARBA00022737"/>
    </source>
</evidence>
<evidence type="ECO:0000256" key="4">
    <source>
        <dbReference type="ARBA" id="ARBA00022723"/>
    </source>
</evidence>
<feature type="binding site" description="covalent" evidence="9">
    <location>
        <position position="78"/>
    </location>
    <ligand>
        <name>heme c</name>
        <dbReference type="ChEBI" id="CHEBI:61717"/>
        <label>1</label>
    </ligand>
</feature>
<dbReference type="SUPFAM" id="SSF46626">
    <property type="entry name" value="Cytochrome c"/>
    <property type="match status" value="3"/>
</dbReference>
<dbReference type="Proteomes" id="UP000655523">
    <property type="component" value="Unassembled WGS sequence"/>
</dbReference>
<evidence type="ECO:0000256" key="5">
    <source>
        <dbReference type="ARBA" id="ARBA00022729"/>
    </source>
</evidence>
<feature type="binding site" description="axial binding residue" evidence="10">
    <location>
        <position position="228"/>
    </location>
    <ligand>
        <name>heme c</name>
        <dbReference type="ChEBI" id="CHEBI:61717"/>
        <label>2</label>
    </ligand>
    <ligandPart>
        <name>Fe</name>
        <dbReference type="ChEBI" id="CHEBI:18248"/>
    </ligandPart>
</feature>
<reference evidence="13 14" key="1">
    <citation type="submission" date="2019-11" db="EMBL/GenBank/DDBJ databases">
        <title>Metabolism of dissolved organic matter in forest soils.</title>
        <authorList>
            <person name="Cyle K.T."/>
            <person name="Wilhelm R.C."/>
            <person name="Martinez C.E."/>
        </authorList>
    </citation>
    <scope>NUCLEOTIDE SEQUENCE [LARGE SCALE GENOMIC DNA]</scope>
    <source>
        <strain evidence="13 14">5N</strain>
    </source>
</reference>
<dbReference type="InterPro" id="IPR051459">
    <property type="entry name" value="Cytochrome_c-type_DH"/>
</dbReference>
<proteinExistence type="predicted"/>
<feature type="binding site" description="covalent" evidence="9">
    <location>
        <position position="361"/>
    </location>
    <ligand>
        <name>heme c</name>
        <dbReference type="ChEBI" id="CHEBI:61717"/>
        <label>3</label>
    </ligand>
</feature>
<keyword evidence="6" id="KW-0677">Repeat</keyword>
<keyword evidence="7 10" id="KW-0408">Iron</keyword>
<feature type="domain" description="Cytochrome c" evidence="12">
    <location>
        <begin position="209"/>
        <end position="318"/>
    </location>
</feature>
<evidence type="ECO:0000256" key="9">
    <source>
        <dbReference type="PIRSR" id="PIRSR000018-50"/>
    </source>
</evidence>
<keyword evidence="3 9" id="KW-0349">Heme</keyword>
<dbReference type="GO" id="GO:0005886">
    <property type="term" value="C:plasma membrane"/>
    <property type="evidence" value="ECO:0007669"/>
    <property type="project" value="UniProtKB-SubCell"/>
</dbReference>
<evidence type="ECO:0000259" key="12">
    <source>
        <dbReference type="PROSITE" id="PS51007"/>
    </source>
</evidence>
<keyword evidence="11" id="KW-0812">Transmembrane</keyword>
<evidence type="ECO:0000256" key="11">
    <source>
        <dbReference type="SAM" id="Phobius"/>
    </source>
</evidence>
<evidence type="ECO:0000256" key="7">
    <source>
        <dbReference type="ARBA" id="ARBA00023004"/>
    </source>
</evidence>
<evidence type="ECO:0000313" key="13">
    <source>
        <dbReference type="EMBL" id="NPT62071.1"/>
    </source>
</evidence>
<dbReference type="AlphaFoldDB" id="A0A972NZH5"/>
<dbReference type="Gene3D" id="1.10.760.10">
    <property type="entry name" value="Cytochrome c-like domain"/>
    <property type="match status" value="2"/>
</dbReference>
<comment type="subcellular location">
    <subcellularLocation>
        <location evidence="1">Cell membrane</location>
    </subcellularLocation>
</comment>
<organism evidence="13 14">
    <name type="scientific">Paraburkholderia elongata</name>
    <dbReference type="NCBI Taxonomy" id="2675747"/>
    <lineage>
        <taxon>Bacteria</taxon>
        <taxon>Pseudomonadati</taxon>
        <taxon>Pseudomonadota</taxon>
        <taxon>Betaproteobacteria</taxon>
        <taxon>Burkholderiales</taxon>
        <taxon>Burkholderiaceae</taxon>
        <taxon>Paraburkholderia</taxon>
    </lineage>
</organism>
<dbReference type="GO" id="GO:0005506">
    <property type="term" value="F:iron ion binding"/>
    <property type="evidence" value="ECO:0007669"/>
    <property type="project" value="InterPro"/>
</dbReference>
<feature type="binding site" description="covalent" evidence="9">
    <location>
        <position position="227"/>
    </location>
    <ligand>
        <name>heme c</name>
        <dbReference type="ChEBI" id="CHEBI:61717"/>
        <label>2</label>
    </ligand>
</feature>
<dbReference type="GO" id="GO:0009055">
    <property type="term" value="F:electron transfer activity"/>
    <property type="evidence" value="ECO:0007669"/>
    <property type="project" value="InterPro"/>
</dbReference>
<dbReference type="PANTHER" id="PTHR35008">
    <property type="entry name" value="BLL4482 PROTEIN-RELATED"/>
    <property type="match status" value="1"/>
</dbReference>
<dbReference type="PROSITE" id="PS51007">
    <property type="entry name" value="CYTC"/>
    <property type="match status" value="3"/>
</dbReference>
<keyword evidence="2" id="KW-1003">Cell membrane</keyword>
<dbReference type="Pfam" id="PF13442">
    <property type="entry name" value="Cytochrome_CBB3"/>
    <property type="match status" value="1"/>
</dbReference>
<dbReference type="InterPro" id="IPR014353">
    <property type="entry name" value="Membr-bd_ADH_cyt_c"/>
</dbReference>
<evidence type="ECO:0000256" key="3">
    <source>
        <dbReference type="ARBA" id="ARBA00022617"/>
    </source>
</evidence>
<sequence length="451" mass="48123">MNASKRLVIIGAGFACALAIVGVSVLGWYATRPGPMDFVARGGVASTPNMNSATGTPADFKDQDIISRGRYLTAAADCQACHTVQGGKPFAGGRPFATPFGTLYSPNITSDASTGIGHWSDSDFLTALHRGVGRGGKRLYPAFPYASYTYLSDADSLAIKAYLFSLTPAVGTAPENTLRFPFNQRWLMSFWSLLFNPSRRFEPVTTQSVEWNRGAYLVEGLGHCGECHTSRNKFQGLDNKLKFSGSLVDGWNAYNITADPQSGLGAWSDVQLEQYLATGHAQGRGTAGGPMAEVVELSLSHLTPSDIHATATYLRSVPPIKSANSPPVRDTTAAAQPVLKVSVGDQRDLGQKIFGQACVGCHTWSGHNTLLIRSQLTGSRAVNDPSGLNAAQMVMYGTASQNSDGTLVMPGFASTYSNEEIAAVVNYATERFGVARSTLAPSQIQSMRLSR</sequence>
<feature type="binding site" description="covalent" evidence="9">
    <location>
        <position position="224"/>
    </location>
    <ligand>
        <name>heme c</name>
        <dbReference type="ChEBI" id="CHEBI:61717"/>
        <label>2</label>
    </ligand>
</feature>
<keyword evidence="5" id="KW-0732">Signal</keyword>
<evidence type="ECO:0000313" key="14">
    <source>
        <dbReference type="Proteomes" id="UP000655523"/>
    </source>
</evidence>
<dbReference type="PIRSF" id="PIRSF000018">
    <property type="entry name" value="Mb_ADH_cyt_c"/>
    <property type="match status" value="1"/>
</dbReference>